<keyword evidence="1" id="KW-0812">Transmembrane</keyword>
<dbReference type="InterPro" id="IPR043428">
    <property type="entry name" value="LivM-like"/>
</dbReference>
<evidence type="ECO:0000256" key="1">
    <source>
        <dbReference type="SAM" id="Phobius"/>
    </source>
</evidence>
<name>A0A6J6CMX2_9ZZZZ</name>
<dbReference type="GO" id="GO:0015658">
    <property type="term" value="F:branched-chain amino acid transmembrane transporter activity"/>
    <property type="evidence" value="ECO:0007669"/>
    <property type="project" value="InterPro"/>
</dbReference>
<reference evidence="2" key="1">
    <citation type="submission" date="2020-05" db="EMBL/GenBank/DDBJ databases">
        <authorList>
            <person name="Chiriac C."/>
            <person name="Salcher M."/>
            <person name="Ghai R."/>
            <person name="Kavagutti S V."/>
        </authorList>
    </citation>
    <scope>NUCLEOTIDE SEQUENCE</scope>
</reference>
<keyword evidence="1" id="KW-1133">Transmembrane helix</keyword>
<feature type="transmembrane region" description="Helical" evidence="1">
    <location>
        <begin position="33"/>
        <end position="52"/>
    </location>
</feature>
<organism evidence="2">
    <name type="scientific">freshwater metagenome</name>
    <dbReference type="NCBI Taxonomy" id="449393"/>
    <lineage>
        <taxon>unclassified sequences</taxon>
        <taxon>metagenomes</taxon>
        <taxon>ecological metagenomes</taxon>
    </lineage>
</organism>
<evidence type="ECO:0000313" key="2">
    <source>
        <dbReference type="EMBL" id="CAB4551148.1"/>
    </source>
</evidence>
<keyword evidence="1" id="KW-0472">Membrane</keyword>
<dbReference type="PANTHER" id="PTHR30482">
    <property type="entry name" value="HIGH-AFFINITY BRANCHED-CHAIN AMINO ACID TRANSPORT SYSTEM PERMEASE"/>
    <property type="match status" value="1"/>
</dbReference>
<dbReference type="AlphaFoldDB" id="A0A6J6CMX2"/>
<protein>
    <submittedName>
        <fullName evidence="2">Unannotated protein</fullName>
    </submittedName>
</protein>
<sequence>MILACVIFGGMGNIWGVILGAVVLGYLPDRIRFLSDARLLVFGLVLVLMMNLRPDGVLPRKKREKALVKKETK</sequence>
<evidence type="ECO:0000313" key="3">
    <source>
        <dbReference type="EMBL" id="CAB4632626.1"/>
    </source>
</evidence>
<dbReference type="GO" id="GO:0005886">
    <property type="term" value="C:plasma membrane"/>
    <property type="evidence" value="ECO:0007669"/>
    <property type="project" value="TreeGrafter"/>
</dbReference>
<proteinExistence type="predicted"/>
<dbReference type="PANTHER" id="PTHR30482:SF10">
    <property type="entry name" value="HIGH-AFFINITY BRANCHED-CHAIN AMINO ACID TRANSPORT PROTEIN BRAE"/>
    <property type="match status" value="1"/>
</dbReference>
<dbReference type="EMBL" id="CAEZSW010000033">
    <property type="protein sequence ID" value="CAB4551148.1"/>
    <property type="molecule type" value="Genomic_DNA"/>
</dbReference>
<gene>
    <name evidence="2" type="ORF">UFOPK1508_00427</name>
    <name evidence="3" type="ORF">UFOPK2139_00333</name>
</gene>
<feature type="transmembrane region" description="Helical" evidence="1">
    <location>
        <begin position="7"/>
        <end position="27"/>
    </location>
</feature>
<dbReference type="EMBL" id="CAEZVR010000051">
    <property type="protein sequence ID" value="CAB4632626.1"/>
    <property type="molecule type" value="Genomic_DNA"/>
</dbReference>
<accession>A0A6J6CMX2</accession>